<evidence type="ECO:0000256" key="1">
    <source>
        <dbReference type="ARBA" id="ARBA00004651"/>
    </source>
</evidence>
<evidence type="ECO:0000256" key="7">
    <source>
        <dbReference type="RuleBase" id="RU003346"/>
    </source>
</evidence>
<feature type="transmembrane region" description="Helical" evidence="10">
    <location>
        <begin position="144"/>
        <end position="166"/>
    </location>
</feature>
<feature type="transmembrane region" description="Helical" evidence="10">
    <location>
        <begin position="521"/>
        <end position="539"/>
    </location>
</feature>
<dbReference type="FunFam" id="1.20.1250.20:FF:001511">
    <property type="entry name" value="Solute carrier family 2, facilitated glucose transporter member 5"/>
    <property type="match status" value="1"/>
</dbReference>
<keyword evidence="13" id="KW-1185">Reference proteome</keyword>
<evidence type="ECO:0000256" key="5">
    <source>
        <dbReference type="ARBA" id="ARBA00022989"/>
    </source>
</evidence>
<dbReference type="GO" id="GO:0005353">
    <property type="term" value="F:fructose transmembrane transporter activity"/>
    <property type="evidence" value="ECO:0007669"/>
    <property type="project" value="UniProtKB-ARBA"/>
</dbReference>
<dbReference type="Gene3D" id="1.20.1250.20">
    <property type="entry name" value="MFS general substrate transporter like domains"/>
    <property type="match status" value="1"/>
</dbReference>
<comment type="similarity">
    <text evidence="7">Belongs to the major facilitator superfamily. Sugar transporter (TC 2.A.1.1) family.</text>
</comment>
<evidence type="ECO:0000256" key="8">
    <source>
        <dbReference type="SAM" id="Coils"/>
    </source>
</evidence>
<evidence type="ECO:0000259" key="11">
    <source>
        <dbReference type="PROSITE" id="PS50850"/>
    </source>
</evidence>
<dbReference type="PANTHER" id="PTHR23503">
    <property type="entry name" value="SOLUTE CARRIER FAMILY 2"/>
    <property type="match status" value="1"/>
</dbReference>
<comment type="subcellular location">
    <subcellularLocation>
        <location evidence="1">Cell membrane</location>
        <topology evidence="1">Multi-pass membrane protein</topology>
    </subcellularLocation>
</comment>
<evidence type="ECO:0000256" key="3">
    <source>
        <dbReference type="ARBA" id="ARBA00022475"/>
    </source>
</evidence>
<evidence type="ECO:0000256" key="6">
    <source>
        <dbReference type="ARBA" id="ARBA00023136"/>
    </source>
</evidence>
<evidence type="ECO:0000313" key="12">
    <source>
        <dbReference type="EMBL" id="KAK2154254.1"/>
    </source>
</evidence>
<feature type="transmembrane region" description="Helical" evidence="10">
    <location>
        <begin position="492"/>
        <end position="515"/>
    </location>
</feature>
<feature type="region of interest" description="Disordered" evidence="9">
    <location>
        <begin position="1"/>
        <end position="71"/>
    </location>
</feature>
<feature type="transmembrane region" description="Helical" evidence="10">
    <location>
        <begin position="456"/>
        <end position="480"/>
    </location>
</feature>
<feature type="transmembrane region" description="Helical" evidence="10">
    <location>
        <begin position="426"/>
        <end position="444"/>
    </location>
</feature>
<dbReference type="InterPro" id="IPR045263">
    <property type="entry name" value="GLUT"/>
</dbReference>
<dbReference type="PRINTS" id="PR00171">
    <property type="entry name" value="SUGRTRNSPORT"/>
</dbReference>
<dbReference type="Pfam" id="PF00083">
    <property type="entry name" value="Sugar_tr"/>
    <property type="match status" value="1"/>
</dbReference>
<feature type="transmembrane region" description="Helical" evidence="10">
    <location>
        <begin position="237"/>
        <end position="260"/>
    </location>
</feature>
<dbReference type="InterPro" id="IPR020846">
    <property type="entry name" value="MFS_dom"/>
</dbReference>
<accession>A0AAD9N4R4</accession>
<feature type="transmembrane region" description="Helical" evidence="10">
    <location>
        <begin position="92"/>
        <end position="112"/>
    </location>
</feature>
<dbReference type="EMBL" id="JAODUP010000273">
    <property type="protein sequence ID" value="KAK2154254.1"/>
    <property type="molecule type" value="Genomic_DNA"/>
</dbReference>
<evidence type="ECO:0000256" key="10">
    <source>
        <dbReference type="SAM" id="Phobius"/>
    </source>
</evidence>
<dbReference type="AlphaFoldDB" id="A0AAD9N4R4"/>
<evidence type="ECO:0000256" key="2">
    <source>
        <dbReference type="ARBA" id="ARBA00022448"/>
    </source>
</evidence>
<keyword evidence="2 7" id="KW-0813">Transport</keyword>
<reference evidence="12" key="1">
    <citation type="journal article" date="2023" name="Mol. Biol. Evol.">
        <title>Third-Generation Sequencing Reveals the Adaptive Role of the Epigenome in Three Deep-Sea Polychaetes.</title>
        <authorList>
            <person name="Perez M."/>
            <person name="Aroh O."/>
            <person name="Sun Y."/>
            <person name="Lan Y."/>
            <person name="Juniper S.K."/>
            <person name="Young C.R."/>
            <person name="Angers B."/>
            <person name="Qian P.Y."/>
        </authorList>
    </citation>
    <scope>NUCLEOTIDE SEQUENCE</scope>
    <source>
        <strain evidence="12">P08H-3</strain>
    </source>
</reference>
<feature type="coiled-coil region" evidence="8">
    <location>
        <begin position="295"/>
        <end position="342"/>
    </location>
</feature>
<feature type="transmembrane region" description="Helical" evidence="10">
    <location>
        <begin position="355"/>
        <end position="380"/>
    </location>
</feature>
<dbReference type="PROSITE" id="PS00216">
    <property type="entry name" value="SUGAR_TRANSPORT_1"/>
    <property type="match status" value="1"/>
</dbReference>
<dbReference type="SUPFAM" id="SSF103473">
    <property type="entry name" value="MFS general substrate transporter"/>
    <property type="match status" value="1"/>
</dbReference>
<sequence>MGHGEAKDKDDSIRGSQRKLYRQGSLTSQITDQDGNISLGQMANDHSSIASSRGTLRQRTPSGKSIRSRTASRVEYHEDLKPVLRQGLTRNLLLHSLVILIGSSFLFGYNIGVLNQPSQLIRDFYNETYTNRYNEPINSYKLTFLWSLTTAFFLPGGMIGAFSAGFLADKVGRKRAVLFSHIPAFVGAILSTICVAAKVPELLMVGRFITGINCGFATQLAPMYLAEITPFNLRGAFGTANQLFVTIGIFMGSVLGLTHLLGTRELWPYLLLVNAGPALLSLIALPFLPDSPRYLLLVRNRRLEAERALRFLRQELDVTADMEEMETEMTVKENRVDGEEEEAYTMKMLLKTKALMWPLAVAVMLQIIQQLSGINAIFFYSKSIFKGAAVPEDRIEYAVLGTNAVNVLMTFVAVPIMDVAGRRPLLLYPMMCMIVILGAITAALKFQNTIPEMSYLSITCVIAYVICFAVGLGPIPMMIAAELFRQGPRPRAMSLAGLANWLFTLIVAISFELIQEMTKEYTFVIFLVLMIFFTIFVFIKVPETKNKTFEEIASVFQPGGDIEVEEIVDDVFEEKYVEEPDEDSRLMRGGDGIKRNGSVSRSASASAENVTIDFKRRKSEDKMSLTKSEENVANVDV</sequence>
<dbReference type="PANTHER" id="PTHR23503:SF8">
    <property type="entry name" value="FACILITATED GLUCOSE TRANSPORTER PROTEIN 1"/>
    <property type="match status" value="1"/>
</dbReference>
<dbReference type="Proteomes" id="UP001208570">
    <property type="component" value="Unassembled WGS sequence"/>
</dbReference>
<feature type="transmembrane region" description="Helical" evidence="10">
    <location>
        <begin position="266"/>
        <end position="288"/>
    </location>
</feature>
<protein>
    <recommendedName>
        <fullName evidence="11">Major facilitator superfamily (MFS) profile domain-containing protein</fullName>
    </recommendedName>
</protein>
<name>A0AAD9N4R4_9ANNE</name>
<dbReference type="InterPro" id="IPR005828">
    <property type="entry name" value="MFS_sugar_transport-like"/>
</dbReference>
<dbReference type="GO" id="GO:1990539">
    <property type="term" value="P:fructose import across plasma membrane"/>
    <property type="evidence" value="ECO:0007669"/>
    <property type="project" value="UniProtKB-ARBA"/>
</dbReference>
<feature type="compositionally biased region" description="Polar residues" evidence="9">
    <location>
        <begin position="24"/>
        <end position="71"/>
    </location>
</feature>
<evidence type="ECO:0000256" key="9">
    <source>
        <dbReference type="SAM" id="MobiDB-lite"/>
    </source>
</evidence>
<keyword evidence="6 10" id="KW-0472">Membrane</keyword>
<feature type="compositionally biased region" description="Polar residues" evidence="9">
    <location>
        <begin position="597"/>
        <end position="609"/>
    </location>
</feature>
<dbReference type="NCBIfam" id="TIGR00879">
    <property type="entry name" value="SP"/>
    <property type="match status" value="1"/>
</dbReference>
<comment type="caution">
    <text evidence="12">The sequence shown here is derived from an EMBL/GenBank/DDBJ whole genome shotgun (WGS) entry which is preliminary data.</text>
</comment>
<keyword evidence="8" id="KW-0175">Coiled coil</keyword>
<keyword evidence="4 10" id="KW-0812">Transmembrane</keyword>
<feature type="domain" description="Major facilitator superfamily (MFS) profile" evidence="11">
    <location>
        <begin position="96"/>
        <end position="545"/>
    </location>
</feature>
<dbReference type="PROSITE" id="PS50850">
    <property type="entry name" value="MFS"/>
    <property type="match status" value="1"/>
</dbReference>
<gene>
    <name evidence="12" type="ORF">LSH36_273g03021</name>
</gene>
<evidence type="ECO:0000313" key="13">
    <source>
        <dbReference type="Proteomes" id="UP001208570"/>
    </source>
</evidence>
<feature type="transmembrane region" description="Helical" evidence="10">
    <location>
        <begin position="178"/>
        <end position="199"/>
    </location>
</feature>
<dbReference type="InterPro" id="IPR005829">
    <property type="entry name" value="Sugar_transporter_CS"/>
</dbReference>
<feature type="transmembrane region" description="Helical" evidence="10">
    <location>
        <begin position="395"/>
        <end position="414"/>
    </location>
</feature>
<dbReference type="InterPro" id="IPR036259">
    <property type="entry name" value="MFS_trans_sf"/>
</dbReference>
<dbReference type="GO" id="GO:0005886">
    <property type="term" value="C:plasma membrane"/>
    <property type="evidence" value="ECO:0007669"/>
    <property type="project" value="UniProtKB-SubCell"/>
</dbReference>
<dbReference type="InterPro" id="IPR003663">
    <property type="entry name" value="Sugar/inositol_transpt"/>
</dbReference>
<keyword evidence="3" id="KW-1003">Cell membrane</keyword>
<feature type="compositionally biased region" description="Basic and acidic residues" evidence="9">
    <location>
        <begin position="618"/>
        <end position="630"/>
    </location>
</feature>
<keyword evidence="5 10" id="KW-1133">Transmembrane helix</keyword>
<dbReference type="PROSITE" id="PS00217">
    <property type="entry name" value="SUGAR_TRANSPORT_2"/>
    <property type="match status" value="1"/>
</dbReference>
<organism evidence="12 13">
    <name type="scientific">Paralvinella palmiformis</name>
    <dbReference type="NCBI Taxonomy" id="53620"/>
    <lineage>
        <taxon>Eukaryota</taxon>
        <taxon>Metazoa</taxon>
        <taxon>Spiralia</taxon>
        <taxon>Lophotrochozoa</taxon>
        <taxon>Annelida</taxon>
        <taxon>Polychaeta</taxon>
        <taxon>Sedentaria</taxon>
        <taxon>Canalipalpata</taxon>
        <taxon>Terebellida</taxon>
        <taxon>Terebelliformia</taxon>
        <taxon>Alvinellidae</taxon>
        <taxon>Paralvinella</taxon>
    </lineage>
</organism>
<feature type="compositionally biased region" description="Basic and acidic residues" evidence="9">
    <location>
        <begin position="1"/>
        <end position="13"/>
    </location>
</feature>
<proteinExistence type="inferred from homology"/>
<feature type="region of interest" description="Disordered" evidence="9">
    <location>
        <begin position="587"/>
        <end position="637"/>
    </location>
</feature>
<evidence type="ECO:0000256" key="4">
    <source>
        <dbReference type="ARBA" id="ARBA00022692"/>
    </source>
</evidence>